<evidence type="ECO:0000256" key="1">
    <source>
        <dbReference type="ARBA" id="ARBA00022450"/>
    </source>
</evidence>
<dbReference type="AlphaFoldDB" id="A0A937FYV6"/>
<keyword evidence="3 7" id="KW-0597">Phosphoprotein</keyword>
<dbReference type="PANTHER" id="PTHR20863:SF76">
    <property type="entry name" value="CARRIER DOMAIN-CONTAINING PROTEIN"/>
    <property type="match status" value="1"/>
</dbReference>
<comment type="similarity">
    <text evidence="7">Belongs to the acyl carrier protein (ACP) family.</text>
</comment>
<keyword evidence="5 7" id="KW-0443">Lipid metabolism</keyword>
<comment type="subcellular location">
    <subcellularLocation>
        <location evidence="7">Cytoplasm</location>
    </subcellularLocation>
</comment>
<keyword evidence="7" id="KW-0963">Cytoplasm</keyword>
<proteinExistence type="inferred from homology"/>
<dbReference type="PROSITE" id="PS00012">
    <property type="entry name" value="PHOSPHOPANTETHEINE"/>
    <property type="match status" value="1"/>
</dbReference>
<evidence type="ECO:0000259" key="8">
    <source>
        <dbReference type="PROSITE" id="PS50075"/>
    </source>
</evidence>
<comment type="pathway">
    <text evidence="7">Lipid metabolism; fatty acid biosynthesis.</text>
</comment>
<feature type="modified residue" description="O-(pantetheine 4'-phosphoryl)serine" evidence="7">
    <location>
        <position position="44"/>
    </location>
</feature>
<keyword evidence="4 7" id="KW-0276">Fatty acid metabolism</keyword>
<sequence length="88" mass="9980">MEALVEHKVKLLSEVRDVLTKDLGILESEISMDCDLLKDLGMDSLDLADLVFRLEVRFTIRIKDEDMVDIKTVGDIVEYLENVVKPGS</sequence>
<dbReference type="HAMAP" id="MF_01217">
    <property type="entry name" value="Acyl_carrier"/>
    <property type="match status" value="1"/>
</dbReference>
<dbReference type="SUPFAM" id="SSF47336">
    <property type="entry name" value="ACP-like"/>
    <property type="match status" value="1"/>
</dbReference>
<evidence type="ECO:0000256" key="6">
    <source>
        <dbReference type="ARBA" id="ARBA00023160"/>
    </source>
</evidence>
<keyword evidence="2 7" id="KW-0444">Lipid biosynthesis</keyword>
<comment type="function">
    <text evidence="7">Carrier of the growing fatty acid chain in fatty acid biosynthesis.</text>
</comment>
<dbReference type="GO" id="GO:0000036">
    <property type="term" value="F:acyl carrier activity"/>
    <property type="evidence" value="ECO:0007669"/>
    <property type="project" value="UniProtKB-UniRule"/>
</dbReference>
<dbReference type="RefSeq" id="WP_202857056.1">
    <property type="nucleotide sequence ID" value="NZ_JAEUGD010000043.1"/>
</dbReference>
<name>A0A937FYV6_9BACT</name>
<comment type="caution">
    <text evidence="9">The sequence shown here is derived from an EMBL/GenBank/DDBJ whole genome shotgun (WGS) entry which is preliminary data.</text>
</comment>
<protein>
    <recommendedName>
        <fullName evidence="7">Acyl carrier protein</fullName>
        <shortName evidence="7">ACP</shortName>
    </recommendedName>
</protein>
<dbReference type="Gene3D" id="1.10.1200.10">
    <property type="entry name" value="ACP-like"/>
    <property type="match status" value="1"/>
</dbReference>
<dbReference type="Proteomes" id="UP000614216">
    <property type="component" value="Unassembled WGS sequence"/>
</dbReference>
<dbReference type="PANTHER" id="PTHR20863">
    <property type="entry name" value="ACYL CARRIER PROTEIN"/>
    <property type="match status" value="1"/>
</dbReference>
<accession>A0A937FYV6</accession>
<keyword evidence="10" id="KW-1185">Reference proteome</keyword>
<dbReference type="InterPro" id="IPR009081">
    <property type="entry name" value="PP-bd_ACP"/>
</dbReference>
<comment type="PTM">
    <text evidence="7">4'-phosphopantetheine is transferred from CoA to a specific serine of apo-ACP by AcpS. This modification is essential for activity because fatty acids are bound in thioester linkage to the sulfhydryl of the prosthetic group.</text>
</comment>
<evidence type="ECO:0000313" key="9">
    <source>
        <dbReference type="EMBL" id="MBL6447523.1"/>
    </source>
</evidence>
<evidence type="ECO:0000256" key="7">
    <source>
        <dbReference type="HAMAP-Rule" id="MF_01217"/>
    </source>
</evidence>
<dbReference type="PROSITE" id="PS50075">
    <property type="entry name" value="CARRIER"/>
    <property type="match status" value="1"/>
</dbReference>
<gene>
    <name evidence="7" type="primary">acpP</name>
    <name evidence="9" type="ORF">JMN32_14490</name>
</gene>
<dbReference type="GO" id="GO:0009245">
    <property type="term" value="P:lipid A biosynthetic process"/>
    <property type="evidence" value="ECO:0007669"/>
    <property type="project" value="TreeGrafter"/>
</dbReference>
<evidence type="ECO:0000313" key="10">
    <source>
        <dbReference type="Proteomes" id="UP000614216"/>
    </source>
</evidence>
<evidence type="ECO:0000256" key="5">
    <source>
        <dbReference type="ARBA" id="ARBA00023098"/>
    </source>
</evidence>
<evidence type="ECO:0000256" key="4">
    <source>
        <dbReference type="ARBA" id="ARBA00022832"/>
    </source>
</evidence>
<keyword evidence="1 7" id="KW-0596">Phosphopantetheine</keyword>
<evidence type="ECO:0000256" key="3">
    <source>
        <dbReference type="ARBA" id="ARBA00022553"/>
    </source>
</evidence>
<dbReference type="InterPro" id="IPR003231">
    <property type="entry name" value="ACP"/>
</dbReference>
<keyword evidence="6 7" id="KW-0275">Fatty acid biosynthesis</keyword>
<feature type="domain" description="Carrier" evidence="8">
    <location>
        <begin position="9"/>
        <end position="84"/>
    </location>
</feature>
<dbReference type="Pfam" id="PF00550">
    <property type="entry name" value="PP-binding"/>
    <property type="match status" value="1"/>
</dbReference>
<dbReference type="EMBL" id="JAEUGD010000043">
    <property type="protein sequence ID" value="MBL6447523.1"/>
    <property type="molecule type" value="Genomic_DNA"/>
</dbReference>
<dbReference type="GO" id="GO:0005829">
    <property type="term" value="C:cytosol"/>
    <property type="evidence" value="ECO:0007669"/>
    <property type="project" value="TreeGrafter"/>
</dbReference>
<organism evidence="9 10">
    <name type="scientific">Fulvivirga marina</name>
    <dbReference type="NCBI Taxonomy" id="2494733"/>
    <lineage>
        <taxon>Bacteria</taxon>
        <taxon>Pseudomonadati</taxon>
        <taxon>Bacteroidota</taxon>
        <taxon>Cytophagia</taxon>
        <taxon>Cytophagales</taxon>
        <taxon>Fulvivirgaceae</taxon>
        <taxon>Fulvivirga</taxon>
    </lineage>
</organism>
<dbReference type="InterPro" id="IPR006162">
    <property type="entry name" value="Ppantetheine_attach_site"/>
</dbReference>
<dbReference type="GO" id="GO:0000035">
    <property type="term" value="F:acyl binding"/>
    <property type="evidence" value="ECO:0007669"/>
    <property type="project" value="TreeGrafter"/>
</dbReference>
<evidence type="ECO:0000256" key="2">
    <source>
        <dbReference type="ARBA" id="ARBA00022516"/>
    </source>
</evidence>
<reference evidence="9" key="1">
    <citation type="submission" date="2021-01" db="EMBL/GenBank/DDBJ databases">
        <title>Fulvivirga kasyanovii gen. nov., sp nov., a novel member of the phylum Bacteroidetes isolated from seawater in a mussel farm.</title>
        <authorList>
            <person name="Zhao L.-H."/>
            <person name="Wang Z.-J."/>
        </authorList>
    </citation>
    <scope>NUCLEOTIDE SEQUENCE</scope>
    <source>
        <strain evidence="9">29W222</strain>
    </source>
</reference>
<dbReference type="InterPro" id="IPR036736">
    <property type="entry name" value="ACP-like_sf"/>
</dbReference>
<dbReference type="GO" id="GO:0016020">
    <property type="term" value="C:membrane"/>
    <property type="evidence" value="ECO:0007669"/>
    <property type="project" value="GOC"/>
</dbReference>